<protein>
    <submittedName>
        <fullName evidence="2">Uncharacterized protein</fullName>
    </submittedName>
</protein>
<dbReference type="Proteomes" id="UP000032180">
    <property type="component" value="Chromosome 11"/>
</dbReference>
<evidence type="ECO:0000256" key="1">
    <source>
        <dbReference type="SAM" id="MobiDB-lite"/>
    </source>
</evidence>
<dbReference type="Gramene" id="LPERR11G07250.1">
    <property type="protein sequence ID" value="LPERR11G07250.1"/>
    <property type="gene ID" value="LPERR11G07250"/>
</dbReference>
<feature type="region of interest" description="Disordered" evidence="1">
    <location>
        <begin position="1"/>
        <end position="42"/>
    </location>
</feature>
<proteinExistence type="predicted"/>
<feature type="compositionally biased region" description="Pro residues" evidence="1">
    <location>
        <begin position="17"/>
        <end position="30"/>
    </location>
</feature>
<organism evidence="2 3">
    <name type="scientific">Leersia perrieri</name>
    <dbReference type="NCBI Taxonomy" id="77586"/>
    <lineage>
        <taxon>Eukaryota</taxon>
        <taxon>Viridiplantae</taxon>
        <taxon>Streptophyta</taxon>
        <taxon>Embryophyta</taxon>
        <taxon>Tracheophyta</taxon>
        <taxon>Spermatophyta</taxon>
        <taxon>Magnoliopsida</taxon>
        <taxon>Liliopsida</taxon>
        <taxon>Poales</taxon>
        <taxon>Poaceae</taxon>
        <taxon>BOP clade</taxon>
        <taxon>Oryzoideae</taxon>
        <taxon>Oryzeae</taxon>
        <taxon>Oryzinae</taxon>
        <taxon>Leersia</taxon>
    </lineage>
</organism>
<keyword evidence="3" id="KW-1185">Reference proteome</keyword>
<sequence>MGFRLTLATNQGVPASEIPPPVLPPPPPLSPLGSPNESSDLHDHDMIANVELENQASAFNVVAEGMFGGFLGAIGDATQGFSRNLDDEIGPF</sequence>
<dbReference type="AlphaFoldDB" id="A0A0D9XQS0"/>
<evidence type="ECO:0000313" key="2">
    <source>
        <dbReference type="EnsemblPlants" id="LPERR11G07250.1"/>
    </source>
</evidence>
<reference evidence="3" key="2">
    <citation type="submission" date="2013-12" db="EMBL/GenBank/DDBJ databases">
        <authorList>
            <person name="Yu Y."/>
            <person name="Lee S."/>
            <person name="de Baynast K."/>
            <person name="Wissotski M."/>
            <person name="Liu L."/>
            <person name="Talag J."/>
            <person name="Goicoechea J."/>
            <person name="Angelova A."/>
            <person name="Jetty R."/>
            <person name="Kudrna D."/>
            <person name="Golser W."/>
            <person name="Rivera L."/>
            <person name="Zhang J."/>
            <person name="Wing R."/>
        </authorList>
    </citation>
    <scope>NUCLEOTIDE SEQUENCE</scope>
</reference>
<name>A0A0D9XQS0_9ORYZ</name>
<dbReference type="HOGENOM" id="CLU_2416460_0_0_1"/>
<accession>A0A0D9XQS0</accession>
<evidence type="ECO:0000313" key="3">
    <source>
        <dbReference type="Proteomes" id="UP000032180"/>
    </source>
</evidence>
<reference evidence="2" key="3">
    <citation type="submission" date="2015-04" db="UniProtKB">
        <authorList>
            <consortium name="EnsemblPlants"/>
        </authorList>
    </citation>
    <scope>IDENTIFICATION</scope>
</reference>
<reference evidence="2 3" key="1">
    <citation type="submission" date="2012-08" db="EMBL/GenBank/DDBJ databases">
        <title>Oryza genome evolution.</title>
        <authorList>
            <person name="Wing R.A."/>
        </authorList>
    </citation>
    <scope>NUCLEOTIDE SEQUENCE</scope>
</reference>
<dbReference type="EnsemblPlants" id="LPERR11G07250.1">
    <property type="protein sequence ID" value="LPERR11G07250.1"/>
    <property type="gene ID" value="LPERR11G07250"/>
</dbReference>